<evidence type="ECO:0000313" key="2">
    <source>
        <dbReference type="Proteomes" id="UP001152320"/>
    </source>
</evidence>
<dbReference type="OrthoDB" id="10044445at2759"/>
<dbReference type="Proteomes" id="UP001152320">
    <property type="component" value="Chromosome 1"/>
</dbReference>
<name>A0A9Q1CPN4_HOLLE</name>
<dbReference type="Gene3D" id="1.10.150.50">
    <property type="entry name" value="Transcription Factor, Ets-1"/>
    <property type="match status" value="1"/>
</dbReference>
<comment type="caution">
    <text evidence="1">The sequence shown here is derived from an EMBL/GenBank/DDBJ whole genome shotgun (WGS) entry which is preliminary data.</text>
</comment>
<dbReference type="EMBL" id="JAIZAY010000001">
    <property type="protein sequence ID" value="KAJ8048578.1"/>
    <property type="molecule type" value="Genomic_DNA"/>
</dbReference>
<organism evidence="1 2">
    <name type="scientific">Holothuria leucospilota</name>
    <name type="common">Black long sea cucumber</name>
    <name type="synonym">Mertensiothuria leucospilota</name>
    <dbReference type="NCBI Taxonomy" id="206669"/>
    <lineage>
        <taxon>Eukaryota</taxon>
        <taxon>Metazoa</taxon>
        <taxon>Echinodermata</taxon>
        <taxon>Eleutherozoa</taxon>
        <taxon>Echinozoa</taxon>
        <taxon>Holothuroidea</taxon>
        <taxon>Aspidochirotacea</taxon>
        <taxon>Aspidochirotida</taxon>
        <taxon>Holothuriidae</taxon>
        <taxon>Holothuria</taxon>
    </lineage>
</organism>
<sequence length="1022" mass="117615">MLEHLTELLHCASMLDVEVENLLEEWGMTELLKPFEDNGIDMEALLLLDEPSICELVPKIGLRVKFLTKWKAYTVKTKQGELWENIEQEAYQNVGKNFNNNLCEADLEHDDDDCIITHEDQDEPDEDSINEIVLSFLATLRSYNSIPFSAVNEIIAQVREILAAIILNLKRKTEIKLKKLMHHEKNVEQISEVLDIFNFIDPFEDFNSEYKQVKFLKSKEVMTLSEEKVLGQSINFQIDRAEGVPMQIPKDDTFQYVPISKLLKRVLEQKEMMSSIMETQGSLKENELSSFLDGDLEKKCTENCEGIKNIHLLLYSDEIETSNPLGSKKSIHKLCAFYVSVLNLPRDMQSSLNNIHLLALVNSKILSKYGMDAILYQFVEDMKDLYLHGISIDCPDYSGVVRPQLFQVIGDNLGLHNMLGYAGSFSANYYCRFCKMHRSNAAGALQEDVGLLRDKESYNKDIATANLTQTGLARSSLLNYLPKYHVSQNFAVDIMHDIFEGVAPLEVKLILEQLINDGHFTLSELNHKISSFNYGFTDSKSRPSLIQSSSIANPLGASGQSAAQMMCLTFNLPLIIGHKVPENNNFWELLLLLLDIIKLIMSASISEEESFALGAMIRDHHGLYLKIFPHMHLIPKHHFLLHYPRCIRLLGPLQQYSSMRFEGKHKQLKTYSKISNNFKKIEKTLAYKYQVSHAFSMLTNRMHITSQRGIEMFGQCVIDLTSYENGDNIKALLGITDDADSSLLLVNSLEKQSHVFRKVMDTSTDKDPVSEDEASMMRVWLIHNNEPKTKIEEYMRKTVYTRAQLVRQEGFGEAVSQYPKILASGMIEQDFQILYPEAAEKLYEKWPTLHQTMTVYADKNFPNWKEQLPWNCSHLDEEEQAFLSLPFVFQSRHKRKKGIGSASLTSSIRSFIDINPNITNIDEFCQSIVKEERPQPFILVLWDEKQKTRQFFTVFERRCLLSASLLKAVDTCFKLHFVLDLSYQIDCFATWQFLQHFVFELFNDKAPELNCVRAFRAYYNSM</sequence>
<accession>A0A9Q1CPN4</accession>
<evidence type="ECO:0000313" key="1">
    <source>
        <dbReference type="EMBL" id="KAJ8048578.1"/>
    </source>
</evidence>
<dbReference type="PANTHER" id="PTHR31912">
    <property type="entry name" value="IP13529P"/>
    <property type="match status" value="1"/>
</dbReference>
<keyword evidence="2" id="KW-1185">Reference proteome</keyword>
<dbReference type="InterPro" id="IPR013761">
    <property type="entry name" value="SAM/pointed_sf"/>
</dbReference>
<protein>
    <submittedName>
        <fullName evidence="1">Uncharacterized protein</fullName>
    </submittedName>
</protein>
<reference evidence="1" key="1">
    <citation type="submission" date="2021-10" db="EMBL/GenBank/DDBJ databases">
        <title>Tropical sea cucumber genome reveals ecological adaptation and Cuvierian tubules defense mechanism.</title>
        <authorList>
            <person name="Chen T."/>
        </authorList>
    </citation>
    <scope>NUCLEOTIDE SEQUENCE</scope>
    <source>
        <strain evidence="1">Nanhai2018</strain>
        <tissue evidence="1">Muscle</tissue>
    </source>
</reference>
<proteinExistence type="predicted"/>
<gene>
    <name evidence="1" type="ORF">HOLleu_00944</name>
</gene>
<dbReference type="PANTHER" id="PTHR31912:SF36">
    <property type="entry name" value="C2H2-TYPE DOMAIN-CONTAINING PROTEIN"/>
    <property type="match status" value="1"/>
</dbReference>
<dbReference type="AlphaFoldDB" id="A0A9Q1CPN4"/>